<dbReference type="InterPro" id="IPR010982">
    <property type="entry name" value="Lambda_DNA-bd_dom_sf"/>
</dbReference>
<reference evidence="2 3" key="2">
    <citation type="submission" date="2009-02" db="EMBL/GenBank/DDBJ databases">
        <title>Draft genome sequence of Clostridium asparagiforme (DSM 15981).</title>
        <authorList>
            <person name="Sudarsanam P."/>
            <person name="Ley R."/>
            <person name="Guruge J."/>
            <person name="Turnbaugh P.J."/>
            <person name="Mahowald M."/>
            <person name="Liep D."/>
            <person name="Gordon J."/>
        </authorList>
    </citation>
    <scope>NUCLEOTIDE SEQUENCE [LARGE SCALE GENOMIC DNA]</scope>
    <source>
        <strain evidence="2 3">DSM 15981</strain>
    </source>
</reference>
<dbReference type="Gene3D" id="1.10.260.40">
    <property type="entry name" value="lambda repressor-like DNA-binding domains"/>
    <property type="match status" value="1"/>
</dbReference>
<dbReference type="SUPFAM" id="SSF47413">
    <property type="entry name" value="lambda repressor-like DNA-binding domains"/>
    <property type="match status" value="1"/>
</dbReference>
<dbReference type="Proteomes" id="UP000004756">
    <property type="component" value="Unassembled WGS sequence"/>
</dbReference>
<accession>C0D6U5</accession>
<dbReference type="GO" id="GO:0003677">
    <property type="term" value="F:DNA binding"/>
    <property type="evidence" value="ECO:0007669"/>
    <property type="project" value="InterPro"/>
</dbReference>
<dbReference type="AlphaFoldDB" id="C0D6U5"/>
<evidence type="ECO:0000313" key="3">
    <source>
        <dbReference type="Proteomes" id="UP000004756"/>
    </source>
</evidence>
<dbReference type="HOGENOM" id="CLU_066192_31_2_9"/>
<evidence type="ECO:0000313" key="2">
    <source>
        <dbReference type="EMBL" id="EEG52932.1"/>
    </source>
</evidence>
<proteinExistence type="predicted"/>
<gene>
    <name evidence="2" type="ORF">CLOSTASPAR_04992</name>
</gene>
<evidence type="ECO:0000259" key="1">
    <source>
        <dbReference type="Pfam" id="PF13443"/>
    </source>
</evidence>
<name>C0D6U5_9FIRM</name>
<keyword evidence="3" id="KW-1185">Reference proteome</keyword>
<protein>
    <recommendedName>
        <fullName evidence="1">HTH cro/C1-type domain-containing protein</fullName>
    </recommendedName>
</protein>
<organism evidence="2 3">
    <name type="scientific">[Clostridium] asparagiforme DSM 15981</name>
    <dbReference type="NCBI Taxonomy" id="518636"/>
    <lineage>
        <taxon>Bacteria</taxon>
        <taxon>Bacillati</taxon>
        <taxon>Bacillota</taxon>
        <taxon>Clostridia</taxon>
        <taxon>Lachnospirales</taxon>
        <taxon>Lachnospiraceae</taxon>
        <taxon>Enterocloster</taxon>
    </lineage>
</organism>
<dbReference type="Pfam" id="PF13443">
    <property type="entry name" value="HTH_26"/>
    <property type="match status" value="1"/>
</dbReference>
<reference evidence="2 3" key="1">
    <citation type="submission" date="2009-01" db="EMBL/GenBank/DDBJ databases">
        <authorList>
            <person name="Fulton L."/>
            <person name="Clifton S."/>
            <person name="Fulton B."/>
            <person name="Xu J."/>
            <person name="Minx P."/>
            <person name="Pepin K.H."/>
            <person name="Johnson M."/>
            <person name="Bhonagiri V."/>
            <person name="Nash W.E."/>
            <person name="Mardis E.R."/>
            <person name="Wilson R.K."/>
        </authorList>
    </citation>
    <scope>NUCLEOTIDE SEQUENCE [LARGE SCALE GENOMIC DNA]</scope>
    <source>
        <strain evidence="2 3">DSM 15981</strain>
    </source>
</reference>
<comment type="caution">
    <text evidence="2">The sequence shown here is derived from an EMBL/GenBank/DDBJ whole genome shotgun (WGS) entry which is preliminary data.</text>
</comment>
<dbReference type="RefSeq" id="WP_007716023.1">
    <property type="nucleotide sequence ID" value="NZ_CP102272.1"/>
</dbReference>
<dbReference type="InterPro" id="IPR001387">
    <property type="entry name" value="Cro/C1-type_HTH"/>
</dbReference>
<dbReference type="EMBL" id="ACCJ01000413">
    <property type="protein sequence ID" value="EEG52932.1"/>
    <property type="molecule type" value="Genomic_DNA"/>
</dbReference>
<sequence>MNINELLEKSGKSKNAICKDLDIPRANFNRYCRDEFQRIDARLVCKLCEYFECGVGDLIEYDED</sequence>
<feature type="domain" description="HTH cro/C1-type" evidence="1">
    <location>
        <begin position="2"/>
        <end position="64"/>
    </location>
</feature>